<reference evidence="9" key="1">
    <citation type="submission" date="2011-08" db="EMBL/GenBank/DDBJ databases">
        <authorList>
            <person name="Rombauts S."/>
        </authorList>
    </citation>
    <scope>NUCLEOTIDE SEQUENCE</scope>
    <source>
        <strain evidence="9">London</strain>
    </source>
</reference>
<keyword evidence="5" id="KW-0067">ATP-binding</keyword>
<evidence type="ECO:0000256" key="2">
    <source>
        <dbReference type="ARBA" id="ARBA00022741"/>
    </source>
</evidence>
<dbReference type="EnsemblMetazoa" id="tetur04g07810.1">
    <property type="protein sequence ID" value="tetur04g07810.1"/>
    <property type="gene ID" value="tetur04g07810"/>
</dbReference>
<keyword evidence="4" id="KW-0347">Helicase</keyword>
<dbReference type="SMART" id="SM00490">
    <property type="entry name" value="HELICc"/>
    <property type="match status" value="1"/>
</dbReference>
<keyword evidence="2" id="KW-0547">Nucleotide-binding</keyword>
<evidence type="ECO:0000259" key="6">
    <source>
        <dbReference type="PROSITE" id="PS51192"/>
    </source>
</evidence>
<dbReference type="SUPFAM" id="SSF52540">
    <property type="entry name" value="P-loop containing nucleoside triphosphate hydrolases"/>
    <property type="match status" value="1"/>
</dbReference>
<dbReference type="Pfam" id="PF00271">
    <property type="entry name" value="Helicase_C"/>
    <property type="match status" value="1"/>
</dbReference>
<dbReference type="CDD" id="cd18787">
    <property type="entry name" value="SF2_C_DEAD"/>
    <property type="match status" value="1"/>
</dbReference>
<dbReference type="Pfam" id="PF00270">
    <property type="entry name" value="DEAD"/>
    <property type="match status" value="1"/>
</dbReference>
<dbReference type="eggNOG" id="KOG0330">
    <property type="taxonomic scope" value="Eukaryota"/>
</dbReference>
<evidence type="ECO:0000256" key="3">
    <source>
        <dbReference type="ARBA" id="ARBA00022801"/>
    </source>
</evidence>
<feature type="domain" description="Helicase C-terminal" evidence="7">
    <location>
        <begin position="348"/>
        <end position="498"/>
    </location>
</feature>
<dbReference type="Proteomes" id="UP000015104">
    <property type="component" value="Unassembled WGS sequence"/>
</dbReference>
<evidence type="ECO:0000313" key="8">
    <source>
        <dbReference type="EnsemblMetazoa" id="tetur04g07810.1"/>
    </source>
</evidence>
<sequence length="510" mass="57775">MHNVDTIPVITVPKYLESQVKRHERRKKQILEERANYLKTCGDRSKPVVTCKLSPKLNHYLYQKYPKDKKIPLASQSWKSGKYKGDVITIHPHAANPHFEEAERFDYTFKAAGLNDNIISAINNMGYFKPTQCQLRTIPEILKGLNVVCCAETGSGKTLAYLSPIMEKISLAKARGDVIERHPNAIIVLPSRELVHQIGIQARSFGSLIGVGVAPIVGGAPTALSHTGYDVIITTLGLIGEHTKRGVYSLNKVKTLVLDEADTLLDDTFSYGIGNLLSDLRFKSSENRFGTQLCLVSATIPQEIEEIIGGYVDFNSFSWTETQYLHRLMPHVKHVFLRLHKYDRPNKLLELVGYKLQNKKRIIIFNRKRSSCEWMYNHLNQSGFPSSHLHRRMDENERISQLQKFQQGETNVLCATDLASRGIDFKNVSDVVNYDSPHHVSDYLHRAGRTGRIGSRQNCTVTTFVCFSPDVDMLHALETSVRTNSSIQNVNGNIKSILKNLKRRKLSKYL</sequence>
<name>T1K389_TETUR</name>
<dbReference type="GO" id="GO:0016787">
    <property type="term" value="F:hydrolase activity"/>
    <property type="evidence" value="ECO:0007669"/>
    <property type="project" value="UniProtKB-KW"/>
</dbReference>
<dbReference type="InterPro" id="IPR011545">
    <property type="entry name" value="DEAD/DEAH_box_helicase_dom"/>
</dbReference>
<dbReference type="PROSITE" id="PS51192">
    <property type="entry name" value="HELICASE_ATP_BIND_1"/>
    <property type="match status" value="1"/>
</dbReference>
<accession>T1K389</accession>
<keyword evidence="9" id="KW-1185">Reference proteome</keyword>
<dbReference type="GO" id="GO:0005524">
    <property type="term" value="F:ATP binding"/>
    <property type="evidence" value="ECO:0007669"/>
    <property type="project" value="UniProtKB-KW"/>
</dbReference>
<dbReference type="InterPro" id="IPR027417">
    <property type="entry name" value="P-loop_NTPase"/>
</dbReference>
<dbReference type="EMBL" id="CAEY01001377">
    <property type="status" value="NOT_ANNOTATED_CDS"/>
    <property type="molecule type" value="Genomic_DNA"/>
</dbReference>
<evidence type="ECO:0000259" key="7">
    <source>
        <dbReference type="PROSITE" id="PS51194"/>
    </source>
</evidence>
<dbReference type="InterPro" id="IPR014001">
    <property type="entry name" value="Helicase_ATP-bd"/>
</dbReference>
<dbReference type="EC" id="3.6.4.13" evidence="1"/>
<dbReference type="HOGENOM" id="CLU_003041_1_3_1"/>
<dbReference type="PANTHER" id="PTHR47958">
    <property type="entry name" value="ATP-DEPENDENT RNA HELICASE DBP3"/>
    <property type="match status" value="1"/>
</dbReference>
<dbReference type="SMART" id="SM00487">
    <property type="entry name" value="DEXDc"/>
    <property type="match status" value="1"/>
</dbReference>
<dbReference type="AlphaFoldDB" id="T1K389"/>
<dbReference type="GO" id="GO:0003676">
    <property type="term" value="F:nucleic acid binding"/>
    <property type="evidence" value="ECO:0007669"/>
    <property type="project" value="InterPro"/>
</dbReference>
<evidence type="ECO:0000256" key="5">
    <source>
        <dbReference type="ARBA" id="ARBA00022840"/>
    </source>
</evidence>
<proteinExistence type="predicted"/>
<dbReference type="Gene3D" id="3.40.50.300">
    <property type="entry name" value="P-loop containing nucleotide triphosphate hydrolases"/>
    <property type="match status" value="2"/>
</dbReference>
<dbReference type="GO" id="GO:0003724">
    <property type="term" value="F:RNA helicase activity"/>
    <property type="evidence" value="ECO:0007669"/>
    <property type="project" value="UniProtKB-EC"/>
</dbReference>
<dbReference type="STRING" id="32264.T1K389"/>
<reference evidence="8" key="2">
    <citation type="submission" date="2015-06" db="UniProtKB">
        <authorList>
            <consortium name="EnsemblMetazoa"/>
        </authorList>
    </citation>
    <scope>IDENTIFICATION</scope>
</reference>
<evidence type="ECO:0000256" key="1">
    <source>
        <dbReference type="ARBA" id="ARBA00012552"/>
    </source>
</evidence>
<dbReference type="InterPro" id="IPR001650">
    <property type="entry name" value="Helicase_C-like"/>
</dbReference>
<feature type="domain" description="Helicase ATP-binding" evidence="6">
    <location>
        <begin position="138"/>
        <end position="318"/>
    </location>
</feature>
<dbReference type="PROSITE" id="PS51194">
    <property type="entry name" value="HELICASE_CTER"/>
    <property type="match status" value="1"/>
</dbReference>
<evidence type="ECO:0000313" key="9">
    <source>
        <dbReference type="Proteomes" id="UP000015104"/>
    </source>
</evidence>
<keyword evidence="3" id="KW-0378">Hydrolase</keyword>
<organism evidence="8 9">
    <name type="scientific">Tetranychus urticae</name>
    <name type="common">Two-spotted spider mite</name>
    <dbReference type="NCBI Taxonomy" id="32264"/>
    <lineage>
        <taxon>Eukaryota</taxon>
        <taxon>Metazoa</taxon>
        <taxon>Ecdysozoa</taxon>
        <taxon>Arthropoda</taxon>
        <taxon>Chelicerata</taxon>
        <taxon>Arachnida</taxon>
        <taxon>Acari</taxon>
        <taxon>Acariformes</taxon>
        <taxon>Trombidiformes</taxon>
        <taxon>Prostigmata</taxon>
        <taxon>Eleutherengona</taxon>
        <taxon>Raphignathae</taxon>
        <taxon>Tetranychoidea</taxon>
        <taxon>Tetranychidae</taxon>
        <taxon>Tetranychus</taxon>
    </lineage>
</organism>
<protein>
    <recommendedName>
        <fullName evidence="1">RNA helicase</fullName>
        <ecNumber evidence="1">3.6.4.13</ecNumber>
    </recommendedName>
</protein>
<evidence type="ECO:0000256" key="4">
    <source>
        <dbReference type="ARBA" id="ARBA00022806"/>
    </source>
</evidence>